<protein>
    <submittedName>
        <fullName evidence="3">Calcium-transporting ATPase</fullName>
        <ecNumber evidence="3">3.6.3.8</ecNumber>
    </submittedName>
</protein>
<reference evidence="3" key="1">
    <citation type="submission" date="2016-10" db="EMBL/GenBank/DDBJ databases">
        <title>Sequence of Gallionella enrichment culture.</title>
        <authorList>
            <person name="Poehlein A."/>
            <person name="Muehling M."/>
            <person name="Daniel R."/>
        </authorList>
    </citation>
    <scope>NUCLEOTIDE SEQUENCE</scope>
</reference>
<evidence type="ECO:0000313" key="3">
    <source>
        <dbReference type="EMBL" id="OIQ89130.1"/>
    </source>
</evidence>
<proteinExistence type="predicted"/>
<dbReference type="InterPro" id="IPR023298">
    <property type="entry name" value="ATPase_P-typ_TM_dom_sf"/>
</dbReference>
<dbReference type="SUPFAM" id="SSF81665">
    <property type="entry name" value="Calcium ATPase, transmembrane domain M"/>
    <property type="match status" value="1"/>
</dbReference>
<evidence type="ECO:0000256" key="1">
    <source>
        <dbReference type="SAM" id="Phobius"/>
    </source>
</evidence>
<organism evidence="3">
    <name type="scientific">mine drainage metagenome</name>
    <dbReference type="NCBI Taxonomy" id="410659"/>
    <lineage>
        <taxon>unclassified sequences</taxon>
        <taxon>metagenomes</taxon>
        <taxon>ecological metagenomes</taxon>
    </lineage>
</organism>
<gene>
    <name evidence="3" type="primary">yloB_2</name>
    <name evidence="3" type="ORF">GALL_289950</name>
</gene>
<dbReference type="InterPro" id="IPR006068">
    <property type="entry name" value="ATPase_P-typ_cation-transptr_C"/>
</dbReference>
<keyword evidence="1" id="KW-0812">Transmembrane</keyword>
<dbReference type="Gene3D" id="1.20.1110.10">
    <property type="entry name" value="Calcium-transporting ATPase, transmembrane domain"/>
    <property type="match status" value="1"/>
</dbReference>
<keyword evidence="1" id="KW-1133">Transmembrane helix</keyword>
<accession>A0A1J5R0X4</accession>
<keyword evidence="1" id="KW-0472">Membrane</keyword>
<sequence length="187" mass="19624">MAQKIRIVAALQANGEFVAMGAGGADVARGPAHCRQHLQVHSLRHDGQLGRDLDPVPRSAAGLAHAAAADPHPVAVGNPHGRTMVFTVLTLTQMAHVMAIRSERESLFTLGLRSNLPLLGAVSLTLALQLGVVYLPLLQPVFHTLPLAPGELVACLGCALLVFAVVEGEKAWRRRAGRAMHAAIGAA</sequence>
<comment type="caution">
    <text evidence="3">The sequence shown here is derived from an EMBL/GenBank/DDBJ whole genome shotgun (WGS) entry which is preliminary data.</text>
</comment>
<dbReference type="GO" id="GO:0016787">
    <property type="term" value="F:hydrolase activity"/>
    <property type="evidence" value="ECO:0007669"/>
    <property type="project" value="UniProtKB-KW"/>
</dbReference>
<dbReference type="Pfam" id="PF00689">
    <property type="entry name" value="Cation_ATPase_C"/>
    <property type="match status" value="1"/>
</dbReference>
<feature type="transmembrane region" description="Helical" evidence="1">
    <location>
        <begin position="116"/>
        <end position="135"/>
    </location>
</feature>
<evidence type="ECO:0000259" key="2">
    <source>
        <dbReference type="Pfam" id="PF00689"/>
    </source>
</evidence>
<feature type="transmembrane region" description="Helical" evidence="1">
    <location>
        <begin position="147"/>
        <end position="166"/>
    </location>
</feature>
<dbReference type="EC" id="3.6.3.8" evidence="3"/>
<feature type="domain" description="Cation-transporting P-type ATPase C-terminal" evidence="2">
    <location>
        <begin position="75"/>
        <end position="171"/>
    </location>
</feature>
<dbReference type="AlphaFoldDB" id="A0A1J5R0X4"/>
<dbReference type="EMBL" id="MLJW01000343">
    <property type="protein sequence ID" value="OIQ89130.1"/>
    <property type="molecule type" value="Genomic_DNA"/>
</dbReference>
<keyword evidence="3" id="KW-0378">Hydrolase</keyword>
<name>A0A1J5R0X4_9ZZZZ</name>